<dbReference type="InterPro" id="IPR017853">
    <property type="entry name" value="GH"/>
</dbReference>
<gene>
    <name evidence="6" type="ORF">HMPREF9003_1374</name>
</gene>
<dbReference type="Gene3D" id="2.60.40.10">
    <property type="entry name" value="Immunoglobulins"/>
    <property type="match status" value="1"/>
</dbReference>
<dbReference type="Proteomes" id="UP000003457">
    <property type="component" value="Unassembled WGS sequence"/>
</dbReference>
<feature type="compositionally biased region" description="Polar residues" evidence="3">
    <location>
        <begin position="556"/>
        <end position="571"/>
    </location>
</feature>
<dbReference type="GO" id="GO:0005975">
    <property type="term" value="P:carbohydrate metabolic process"/>
    <property type="evidence" value="ECO:0007669"/>
    <property type="project" value="InterPro"/>
</dbReference>
<dbReference type="InterPro" id="IPR002772">
    <property type="entry name" value="Glyco_hydro_3_C"/>
</dbReference>
<dbReference type="PRINTS" id="PR00133">
    <property type="entry name" value="GLHYDRLASE3"/>
</dbReference>
<keyword evidence="4" id="KW-0472">Membrane</keyword>
<dbReference type="Gene3D" id="3.40.50.1700">
    <property type="entry name" value="Glycoside hydrolase family 3 C-terminal domain"/>
    <property type="match status" value="1"/>
</dbReference>
<protein>
    <submittedName>
        <fullName evidence="6">Glycosyl hydrolase family 3 N-terminal domain protein</fullName>
    </submittedName>
</protein>
<reference evidence="6 7" key="1">
    <citation type="submission" date="2010-10" db="EMBL/GenBank/DDBJ databases">
        <authorList>
            <person name="Durkin A.S."/>
            <person name="Madupu R."/>
            <person name="Torralba M."/>
            <person name="Gillis M."/>
            <person name="Methe B."/>
            <person name="Sutton G."/>
            <person name="Nelson K.E."/>
        </authorList>
    </citation>
    <scope>NUCLEOTIDE SEQUENCE [LARGE SCALE GENOMIC DNA]</scope>
    <source>
        <strain evidence="6 7">JCVIHMP022</strain>
    </source>
</reference>
<dbReference type="EMBL" id="AEHJ01000028">
    <property type="protein sequence ID" value="EFO77493.1"/>
    <property type="molecule type" value="Genomic_DNA"/>
</dbReference>
<comment type="caution">
    <text evidence="6">The sequence shown here is derived from an EMBL/GenBank/DDBJ whole genome shotgun (WGS) entry which is preliminary data.</text>
</comment>
<evidence type="ECO:0000256" key="4">
    <source>
        <dbReference type="SAM" id="Phobius"/>
    </source>
</evidence>
<dbReference type="Pfam" id="PF14310">
    <property type="entry name" value="Fn3-like"/>
    <property type="match status" value="1"/>
</dbReference>
<dbReference type="AlphaFoldDB" id="A0AB72Z0A4"/>
<keyword evidence="2 6" id="KW-0378">Hydrolase</keyword>
<dbReference type="InterPro" id="IPR036881">
    <property type="entry name" value="Glyco_hydro_3_C_sf"/>
</dbReference>
<dbReference type="SUPFAM" id="SSF51445">
    <property type="entry name" value="(Trans)glycosidases"/>
    <property type="match status" value="1"/>
</dbReference>
<dbReference type="PANTHER" id="PTHR42715">
    <property type="entry name" value="BETA-GLUCOSIDASE"/>
    <property type="match status" value="1"/>
</dbReference>
<dbReference type="GO" id="GO:0004553">
    <property type="term" value="F:hydrolase activity, hydrolyzing O-glycosyl compounds"/>
    <property type="evidence" value="ECO:0007669"/>
    <property type="project" value="InterPro"/>
</dbReference>
<evidence type="ECO:0000259" key="5">
    <source>
        <dbReference type="SMART" id="SM01217"/>
    </source>
</evidence>
<evidence type="ECO:0000256" key="3">
    <source>
        <dbReference type="SAM" id="MobiDB-lite"/>
    </source>
</evidence>
<dbReference type="InterPro" id="IPR001764">
    <property type="entry name" value="Glyco_hydro_3_N"/>
</dbReference>
<dbReference type="RefSeq" id="WP_003841145.1">
    <property type="nucleotide sequence ID" value="NZ_AEHJ01000028.1"/>
</dbReference>
<evidence type="ECO:0000256" key="2">
    <source>
        <dbReference type="ARBA" id="ARBA00022801"/>
    </source>
</evidence>
<evidence type="ECO:0000313" key="6">
    <source>
        <dbReference type="EMBL" id="EFO77493.1"/>
    </source>
</evidence>
<dbReference type="SMART" id="SM01217">
    <property type="entry name" value="Fn3_like"/>
    <property type="match status" value="1"/>
</dbReference>
<dbReference type="InterPro" id="IPR050288">
    <property type="entry name" value="Cellulose_deg_GH3"/>
</dbReference>
<proteinExistence type="inferred from homology"/>
<feature type="region of interest" description="Disordered" evidence="3">
    <location>
        <begin position="551"/>
        <end position="579"/>
    </location>
</feature>
<feature type="transmembrane region" description="Helical" evidence="4">
    <location>
        <begin position="1022"/>
        <end position="1045"/>
    </location>
</feature>
<feature type="domain" description="Fibronectin type III-like" evidence="5">
    <location>
        <begin position="443"/>
        <end position="527"/>
    </location>
</feature>
<dbReference type="InterPro" id="IPR013783">
    <property type="entry name" value="Ig-like_fold"/>
</dbReference>
<feature type="transmembrane region" description="Helical" evidence="4">
    <location>
        <begin position="12"/>
        <end position="38"/>
    </location>
</feature>
<evidence type="ECO:0000256" key="1">
    <source>
        <dbReference type="ARBA" id="ARBA00005336"/>
    </source>
</evidence>
<accession>A0AB72Z0A4</accession>
<dbReference type="PANTHER" id="PTHR42715:SF10">
    <property type="entry name" value="BETA-GLUCOSIDASE"/>
    <property type="match status" value="1"/>
</dbReference>
<dbReference type="SUPFAM" id="SSF52279">
    <property type="entry name" value="Beta-D-glucan exohydrolase, C-terminal domain"/>
    <property type="match status" value="1"/>
</dbReference>
<name>A0AB72Z0A4_9BIFI</name>
<dbReference type="Pfam" id="PF01915">
    <property type="entry name" value="Glyco_hydro_3_C"/>
    <property type="match status" value="1"/>
</dbReference>
<dbReference type="Gene3D" id="3.20.20.300">
    <property type="entry name" value="Glycoside hydrolase, family 3, N-terminal domain"/>
    <property type="match status" value="1"/>
</dbReference>
<keyword evidence="4" id="KW-1133">Transmembrane helix</keyword>
<keyword evidence="4" id="KW-0812">Transmembrane</keyword>
<evidence type="ECO:0000313" key="7">
    <source>
        <dbReference type="Proteomes" id="UP000003457"/>
    </source>
</evidence>
<dbReference type="Pfam" id="PF00933">
    <property type="entry name" value="Glyco_hydro_3"/>
    <property type="match status" value="1"/>
</dbReference>
<comment type="similarity">
    <text evidence="1">Belongs to the glycosyl hydrolase 3 family.</text>
</comment>
<dbReference type="InterPro" id="IPR036962">
    <property type="entry name" value="Glyco_hydro_3_N_sf"/>
</dbReference>
<sequence length="1064" mass="116554">MKKNKLKMRGGVFRAIVIPIMTVFVVFAIALTTITNYFTPSLDSFLGKGSKAYITPSGTKDWNASYYDFAASNSEEALNNSAKIAEQVGNEGEVLLKNDGTLPLTKDTPVTPMGYDYINPVMSGSGSGSTNTSSDYAYTAERGITEAFSNVNTTFVDAMKKVETITTAPAAASGDGGQTAFLGAGLNLEEYDFSKLDSVAESCKDTVGIVFLGRASGEGGDLYTLEYDDGTPHQLAVTKAERAMLDYAKANCKGVVVVLNTTNTMQVTELQDDKDINAIMQIATPGAMGFKSLGKILNGSVNPSARTVDTFISNLTKQPTFVNFNNGTGNTVYENTEYTRDIWLAKFKGGAQFQAPFREYEEGVYMGYRWYETASDVGYFDSTNLPEGESDSYYNRDNGVVYPFGYGLSYTTYDQQIVKYDDSGDTIKVSVKVTNTGDVAGKDVVQLYYAAPYTQFDVDNKIEKPTANLIAFGKTAEIEPGKSDTVELSFTKEDMASYCYTHDNGNGTTGSYVLENGDYTISLRSNSHDVIETKTTNIAETIWYNGEEGDIRQSEQDAQSKLNDDGTSTGTPAKAEEDADATYVAASNQFDNANTYMTDPSVGNDVTILSRQTWNTTQPSTPTDETRQASDQVKEWLDYGYTTMNLGNGEWDEENDPVLGNNENSKVYVSEEDAPASNQKNGLTLSNMRGLSYYDSKWDDLLDQLDYNDEQINSALFYNGYASGKLDSVGKPATSEHDGPQGLALNDNNGNSWVNACSFPSETTMAQTFNVELAEAMGEAVGEENYYIDGGGWYAPAVNLHWSAFSGRNYEYYSEDPLISGKMAANVIAGAGSKGTYCAFKHFAMVDQEEQRWWIPSVWATEQTIREIYLKPFEIGVKEAMKTIKYISDDNGTVSTKTMRAADCMMTSGWAGIGGLYSGYSYNLLTSVLRDEWGFQGFVITDYDQGNGANDDIAVNRMVRAGVDQHMIDKTLSPGNYTSTDTATGKMALRRAVKNTLYTMANSAQTNNLVPGAKMYYRMSPWRIGVVAVDVVIALGVALGVIAMVKRTKNEKEHPEHYKAKKSK</sequence>
<organism evidence="6 7">
    <name type="scientific">Bifidobacterium dentium JCVIHMP022</name>
    <dbReference type="NCBI Taxonomy" id="553191"/>
    <lineage>
        <taxon>Bacteria</taxon>
        <taxon>Bacillati</taxon>
        <taxon>Actinomycetota</taxon>
        <taxon>Actinomycetes</taxon>
        <taxon>Bifidobacteriales</taxon>
        <taxon>Bifidobacteriaceae</taxon>
        <taxon>Bifidobacterium</taxon>
    </lineage>
</organism>
<dbReference type="InterPro" id="IPR026891">
    <property type="entry name" value="Fn3-like"/>
</dbReference>